<organism evidence="1 2">
    <name type="scientific">Colletotrichum truncatum</name>
    <name type="common">Anthracnose fungus</name>
    <name type="synonym">Colletotrichum capsici</name>
    <dbReference type="NCBI Taxonomy" id="5467"/>
    <lineage>
        <taxon>Eukaryota</taxon>
        <taxon>Fungi</taxon>
        <taxon>Dikarya</taxon>
        <taxon>Ascomycota</taxon>
        <taxon>Pezizomycotina</taxon>
        <taxon>Sordariomycetes</taxon>
        <taxon>Hypocreomycetidae</taxon>
        <taxon>Glomerellales</taxon>
        <taxon>Glomerellaceae</taxon>
        <taxon>Colletotrichum</taxon>
        <taxon>Colletotrichum truncatum species complex</taxon>
    </lineage>
</organism>
<dbReference type="Proteomes" id="UP000805649">
    <property type="component" value="Unassembled WGS sequence"/>
</dbReference>
<evidence type="ECO:0000313" key="1">
    <source>
        <dbReference type="EMBL" id="KAL0930141.1"/>
    </source>
</evidence>
<sequence>MPQSFTHFGTLFSLVLASCHGVLSHGSSSQDIRSLERTWHMAHKRALDGFYVIDQQEGSEWGCTEEKIKGIDNSIKDAQALAFMASTVLAENEAEFSDAYLFWFGETNAKASTRSAIKRLHYDPVNDIVKAAGSRNRVADMLMDNLSPTGLTYMCAAGDSDICAGGMAAAAHQHGAGGLSGHSIVFCDRFFTANSQQDMLRKWQNTRTLSASSGFWLLHEVQHLSAIVSDSARCIDVPDPNRSDGSGCYDPGCCSTLKDSDKIRNAQNMAFFALEVMADPERGAAPGQSCTIMKRDSHNVFSRGQYNDMAESHYDLRNELESLLRRQAKSSSARQSLSRTNNTMSSVPRARSTLSTSSGSRRPSNPASSSGPKRQATSSSAPKDTTSGPSRPRPTNSGPRFTTLPPVSVSSASGASFSMAYSTASTRDSNGVPIVPIVPVPIPVAPVAPVPPVVPPGGGGNGGGNGGDKGNENKDPKSGQPSSPPSSPAPSRTSTPTSLPVSLSESSAAPCSSRPPLAVPSGGGASPDRDGFPQAVYDQLAAEAKSTKVAPSSTFRTSTSGLKTIVPSATPSAVVNPVACYNFDINAYGYCCPGPGNPCEKDIGKCYFNGQGVSGGSSGVVPDGARCPPPEGAEYCRGPCEE</sequence>
<name>A0ACC3YE53_COLTU</name>
<gene>
    <name evidence="1" type="ORF">CTRU02_214961</name>
</gene>
<keyword evidence="2" id="KW-1185">Reference proteome</keyword>
<accession>A0ACC3YE53</accession>
<evidence type="ECO:0000313" key="2">
    <source>
        <dbReference type="Proteomes" id="UP000805649"/>
    </source>
</evidence>
<comment type="caution">
    <text evidence="1">The sequence shown here is derived from an EMBL/GenBank/DDBJ whole genome shotgun (WGS) entry which is preliminary data.</text>
</comment>
<proteinExistence type="predicted"/>
<dbReference type="EMBL" id="VUJX02000012">
    <property type="protein sequence ID" value="KAL0930141.1"/>
    <property type="molecule type" value="Genomic_DNA"/>
</dbReference>
<protein>
    <submittedName>
        <fullName evidence="1">M35 peptidase domain-containing protein</fullName>
    </submittedName>
</protein>
<reference evidence="1 2" key="1">
    <citation type="journal article" date="2020" name="Phytopathology">
        <title>Genome Sequence Resources of Colletotrichum truncatum, C. plurivorum, C. musicola, and C. sojae: Four Species Pathogenic to Soybean (Glycine max).</title>
        <authorList>
            <person name="Rogerio F."/>
            <person name="Boufleur T.R."/>
            <person name="Ciampi-Guillardi M."/>
            <person name="Sukno S.A."/>
            <person name="Thon M.R."/>
            <person name="Massola Junior N.S."/>
            <person name="Baroncelli R."/>
        </authorList>
    </citation>
    <scope>NUCLEOTIDE SEQUENCE [LARGE SCALE GENOMIC DNA]</scope>
    <source>
        <strain evidence="1 2">CMES1059</strain>
    </source>
</reference>